<comment type="subcellular location">
    <subcellularLocation>
        <location evidence="1">Membrane</location>
        <topology evidence="1">Multi-pass membrane protein</topology>
    </subcellularLocation>
</comment>
<proteinExistence type="predicted"/>
<organism evidence="7 8">
    <name type="scientific">Monosporascus cannonballus</name>
    <dbReference type="NCBI Taxonomy" id="155416"/>
    <lineage>
        <taxon>Eukaryota</taxon>
        <taxon>Fungi</taxon>
        <taxon>Dikarya</taxon>
        <taxon>Ascomycota</taxon>
        <taxon>Pezizomycotina</taxon>
        <taxon>Sordariomycetes</taxon>
        <taxon>Xylariomycetidae</taxon>
        <taxon>Xylariales</taxon>
        <taxon>Xylariales incertae sedis</taxon>
        <taxon>Monosporascus</taxon>
    </lineage>
</organism>
<feature type="transmembrane region" description="Helical" evidence="6">
    <location>
        <begin position="65"/>
        <end position="83"/>
    </location>
</feature>
<feature type="transmembrane region" description="Helical" evidence="6">
    <location>
        <begin position="388"/>
        <end position="407"/>
    </location>
</feature>
<dbReference type="PANTHER" id="PTHR23501:SF55">
    <property type="entry name" value="SIDEROPHORE IRON TRANSPORTER, PUTATIVE (AFU_ORTHOLOGUE AFUA_3G03440)-RELATED"/>
    <property type="match status" value="1"/>
</dbReference>
<dbReference type="Gene3D" id="1.20.1250.20">
    <property type="entry name" value="MFS general substrate transporter like domains"/>
    <property type="match status" value="1"/>
</dbReference>
<gene>
    <name evidence="7" type="ORF">DL762_001815</name>
</gene>
<feature type="region of interest" description="Disordered" evidence="5">
    <location>
        <begin position="1"/>
        <end position="49"/>
    </location>
</feature>
<evidence type="ECO:0000256" key="1">
    <source>
        <dbReference type="ARBA" id="ARBA00004141"/>
    </source>
</evidence>
<keyword evidence="4 6" id="KW-0472">Membrane</keyword>
<dbReference type="EMBL" id="QJNS01000032">
    <property type="protein sequence ID" value="RYO92080.1"/>
    <property type="molecule type" value="Genomic_DNA"/>
</dbReference>
<accession>A0ABY0HF74</accession>
<evidence type="ECO:0000313" key="8">
    <source>
        <dbReference type="Proteomes" id="UP000294003"/>
    </source>
</evidence>
<dbReference type="PANTHER" id="PTHR23501">
    <property type="entry name" value="MAJOR FACILITATOR SUPERFAMILY"/>
    <property type="match status" value="1"/>
</dbReference>
<dbReference type="InterPro" id="IPR011701">
    <property type="entry name" value="MFS"/>
</dbReference>
<feature type="transmembrane region" description="Helical" evidence="6">
    <location>
        <begin position="103"/>
        <end position="123"/>
    </location>
</feature>
<keyword evidence="2 6" id="KW-0812">Transmembrane</keyword>
<feature type="transmembrane region" description="Helical" evidence="6">
    <location>
        <begin position="314"/>
        <end position="339"/>
    </location>
</feature>
<feature type="transmembrane region" description="Helical" evidence="6">
    <location>
        <begin position="528"/>
        <end position="546"/>
    </location>
</feature>
<feature type="transmembrane region" description="Helical" evidence="6">
    <location>
        <begin position="283"/>
        <end position="302"/>
    </location>
</feature>
<sequence length="562" mass="60845">MDGSSREPLLSPASSSSDGDFGDPQRPLYGAVAGKDNTRNPVDVESGPHDGVQQADAINLVWSRAALMLAYCFIFLCSFANALQWQVMSNLMPYVVSEFSSHSLIPTIGIMASIMSGVLKLPIAKMIDSWGRPQGLAFMIALATAGLVLMALCQSVKSYAAAENRALAFAFNSSPNLITTFIGPPIARAFYEYSNWRWAFGISAVTFVVLSIPVLYLLLLHKRKAIAAGLLPKEEKNEPWSSKSLQRFLVDSDAIGISLITMGMTLVLVPFSLVGSRESTHAFGSNAVLVFLGIALVVAFVMHERRTARPFLKFSLLLSPNVAGACLLSIAVFVAYFSWDGYYTSYLQVVHDLSITEAGYIGHIYGFGSCIWAGVVGYLIRRTDRFKWIAWAALPVHILGGALMIIFRRPDTHMIWIIVCQVLITIGGSTLVVCEQMAVMVVANHSDLASVLALLSLCSYTGSAMGSSLSGAIWNTTLPEALAALLPSYSQEDLAWIGSDLAKQLSYPMGDPVRIAIIAAYDKAQVRMCIAGTLVSLISIIAVSMWKDVRVSQAKQVKGTVL</sequence>
<feature type="transmembrane region" description="Helical" evidence="6">
    <location>
        <begin position="248"/>
        <end position="271"/>
    </location>
</feature>
<dbReference type="Proteomes" id="UP000294003">
    <property type="component" value="Unassembled WGS sequence"/>
</dbReference>
<feature type="transmembrane region" description="Helical" evidence="6">
    <location>
        <begin position="135"/>
        <end position="152"/>
    </location>
</feature>
<evidence type="ECO:0000256" key="4">
    <source>
        <dbReference type="ARBA" id="ARBA00023136"/>
    </source>
</evidence>
<evidence type="ECO:0000256" key="5">
    <source>
        <dbReference type="SAM" id="MobiDB-lite"/>
    </source>
</evidence>
<feature type="transmembrane region" description="Helical" evidence="6">
    <location>
        <begin position="198"/>
        <end position="219"/>
    </location>
</feature>
<evidence type="ECO:0000256" key="3">
    <source>
        <dbReference type="ARBA" id="ARBA00022989"/>
    </source>
</evidence>
<comment type="caution">
    <text evidence="7">The sequence shown here is derived from an EMBL/GenBank/DDBJ whole genome shotgun (WGS) entry which is preliminary data.</text>
</comment>
<keyword evidence="3 6" id="KW-1133">Transmembrane helix</keyword>
<dbReference type="InterPro" id="IPR036259">
    <property type="entry name" value="MFS_trans_sf"/>
</dbReference>
<name>A0ABY0HF74_9PEZI</name>
<evidence type="ECO:0000256" key="2">
    <source>
        <dbReference type="ARBA" id="ARBA00022692"/>
    </source>
</evidence>
<dbReference type="SUPFAM" id="SSF103473">
    <property type="entry name" value="MFS general substrate transporter"/>
    <property type="match status" value="1"/>
</dbReference>
<reference evidence="7 8" key="1">
    <citation type="submission" date="2018-06" db="EMBL/GenBank/DDBJ databases">
        <title>Complete Genomes of Monosporascus.</title>
        <authorList>
            <person name="Robinson A.J."/>
            <person name="Natvig D.O."/>
        </authorList>
    </citation>
    <scope>NUCLEOTIDE SEQUENCE [LARGE SCALE GENOMIC DNA]</scope>
    <source>
        <strain evidence="7 8">CBS 609.92</strain>
    </source>
</reference>
<evidence type="ECO:0000313" key="7">
    <source>
        <dbReference type="EMBL" id="RYO92080.1"/>
    </source>
</evidence>
<protein>
    <recommendedName>
        <fullName evidence="9">Major facilitator superfamily (MFS) profile domain-containing protein</fullName>
    </recommendedName>
</protein>
<keyword evidence="8" id="KW-1185">Reference proteome</keyword>
<evidence type="ECO:0008006" key="9">
    <source>
        <dbReference type="Google" id="ProtNLM"/>
    </source>
</evidence>
<feature type="transmembrane region" description="Helical" evidence="6">
    <location>
        <begin position="359"/>
        <end position="381"/>
    </location>
</feature>
<dbReference type="Pfam" id="PF07690">
    <property type="entry name" value="MFS_1"/>
    <property type="match status" value="1"/>
</dbReference>
<feature type="transmembrane region" description="Helical" evidence="6">
    <location>
        <begin position="413"/>
        <end position="434"/>
    </location>
</feature>
<evidence type="ECO:0000256" key="6">
    <source>
        <dbReference type="SAM" id="Phobius"/>
    </source>
</evidence>